<dbReference type="Pfam" id="PF00072">
    <property type="entry name" value="Response_reg"/>
    <property type="match status" value="1"/>
</dbReference>
<comment type="catalytic activity">
    <reaction evidence="1">
        <text>ATP + protein L-histidine = ADP + protein N-phospho-L-histidine.</text>
        <dbReference type="EC" id="2.7.13.3"/>
    </reaction>
</comment>
<dbReference type="PROSITE" id="PS50110">
    <property type="entry name" value="RESPONSE_REGULATORY"/>
    <property type="match status" value="1"/>
</dbReference>
<feature type="domain" description="Histidine kinase" evidence="6">
    <location>
        <begin position="164"/>
        <end position="410"/>
    </location>
</feature>
<protein>
    <recommendedName>
        <fullName evidence="2">histidine kinase</fullName>
        <ecNumber evidence="2">2.7.13.3</ecNumber>
    </recommendedName>
</protein>
<dbReference type="RefSeq" id="WP_092077018.1">
    <property type="nucleotide sequence ID" value="NZ_FNAQ01000004.1"/>
</dbReference>
<evidence type="ECO:0000256" key="3">
    <source>
        <dbReference type="ARBA" id="ARBA00022553"/>
    </source>
</evidence>
<dbReference type="InterPro" id="IPR003661">
    <property type="entry name" value="HisK_dim/P_dom"/>
</dbReference>
<dbReference type="InterPro" id="IPR036097">
    <property type="entry name" value="HisK_dim/P_sf"/>
</dbReference>
<dbReference type="AlphaFoldDB" id="A0A1G7AH14"/>
<feature type="domain" description="Response regulatory" evidence="7">
    <location>
        <begin position="3"/>
        <end position="118"/>
    </location>
</feature>
<organism evidence="8 9">
    <name type="scientific">Desulfuromonas thiophila</name>
    <dbReference type="NCBI Taxonomy" id="57664"/>
    <lineage>
        <taxon>Bacteria</taxon>
        <taxon>Pseudomonadati</taxon>
        <taxon>Thermodesulfobacteriota</taxon>
        <taxon>Desulfuromonadia</taxon>
        <taxon>Desulfuromonadales</taxon>
        <taxon>Desulfuromonadaceae</taxon>
        <taxon>Desulfuromonas</taxon>
    </lineage>
</organism>
<dbReference type="InterPro" id="IPR036890">
    <property type="entry name" value="HATPase_C_sf"/>
</dbReference>
<dbReference type="Gene3D" id="3.30.565.10">
    <property type="entry name" value="Histidine kinase-like ATPase, C-terminal domain"/>
    <property type="match status" value="1"/>
</dbReference>
<dbReference type="CDD" id="cd00082">
    <property type="entry name" value="HisKA"/>
    <property type="match status" value="1"/>
</dbReference>
<dbReference type="InterPro" id="IPR011006">
    <property type="entry name" value="CheY-like_superfamily"/>
</dbReference>
<keyword evidence="8" id="KW-0418">Kinase</keyword>
<dbReference type="PANTHER" id="PTHR43065">
    <property type="entry name" value="SENSOR HISTIDINE KINASE"/>
    <property type="match status" value="1"/>
</dbReference>
<evidence type="ECO:0000259" key="6">
    <source>
        <dbReference type="PROSITE" id="PS50109"/>
    </source>
</evidence>
<dbReference type="GO" id="GO:0000155">
    <property type="term" value="F:phosphorelay sensor kinase activity"/>
    <property type="evidence" value="ECO:0007669"/>
    <property type="project" value="InterPro"/>
</dbReference>
<keyword evidence="9" id="KW-1185">Reference proteome</keyword>
<evidence type="ECO:0000313" key="8">
    <source>
        <dbReference type="EMBL" id="SDE13345.1"/>
    </source>
</evidence>
<evidence type="ECO:0000313" key="9">
    <source>
        <dbReference type="Proteomes" id="UP000243205"/>
    </source>
</evidence>
<sequence>MTRVLLIEDNPADARLVRHLLDGESLFEVRWAKSLAEGLQNLESQPCDLVLADLHLPDCDGITIVECLTQAYPEVPIVVLTGQLQDGLAEEAIQKGAEDYQEKDKLNDHCLSRSLRYAVQRHQLNHQIRQTCASLEQSNRQLKDAQMKLVQQEKLATVGQLSAGIAHEINNPLSYLKSNLKTLQNYFQRLNEFCALLPLQDCPELKEAARRLKIALVMEDCPDVLTESQDGVTRIEDICQNLKLFTYQGIQERVAADINACLKSTVRVAWNALKYQAKIEYDLAELPPLLCSPQKLNQVFMNLLLNSVHAIEEKYGQAGQKVAEPQGRIGIQTREQNGQIVIAIEDNGNGISDEVLPHIFDPFYTTKAAGVGTGLGLSVSSDIVRKHQGHIDVRTSPQGTVFTLTFPLAEPVLN</sequence>
<dbReference type="InterPro" id="IPR004358">
    <property type="entry name" value="Sig_transdc_His_kin-like_C"/>
</dbReference>
<gene>
    <name evidence="8" type="ORF">SAMN05661003_10414</name>
</gene>
<dbReference type="PANTHER" id="PTHR43065:SF50">
    <property type="entry name" value="HISTIDINE KINASE"/>
    <property type="match status" value="1"/>
</dbReference>
<reference evidence="9" key="1">
    <citation type="submission" date="2016-10" db="EMBL/GenBank/DDBJ databases">
        <authorList>
            <person name="Varghese N."/>
            <person name="Submissions S."/>
        </authorList>
    </citation>
    <scope>NUCLEOTIDE SEQUENCE [LARGE SCALE GENOMIC DNA]</scope>
    <source>
        <strain evidence="9">DSM 8987</strain>
    </source>
</reference>
<feature type="coiled-coil region" evidence="5">
    <location>
        <begin position="125"/>
        <end position="155"/>
    </location>
</feature>
<dbReference type="SUPFAM" id="SSF47384">
    <property type="entry name" value="Homodimeric domain of signal transducing histidine kinase"/>
    <property type="match status" value="1"/>
</dbReference>
<dbReference type="OrthoDB" id="9769169at2"/>
<evidence type="ECO:0000256" key="1">
    <source>
        <dbReference type="ARBA" id="ARBA00000085"/>
    </source>
</evidence>
<dbReference type="InterPro" id="IPR003594">
    <property type="entry name" value="HATPase_dom"/>
</dbReference>
<dbReference type="PRINTS" id="PR00344">
    <property type="entry name" value="BCTRLSENSOR"/>
</dbReference>
<evidence type="ECO:0000259" key="7">
    <source>
        <dbReference type="PROSITE" id="PS50110"/>
    </source>
</evidence>
<dbReference type="Proteomes" id="UP000243205">
    <property type="component" value="Unassembled WGS sequence"/>
</dbReference>
<dbReference type="STRING" id="57664.SAMN05661003_10414"/>
<feature type="modified residue" description="4-aspartylphosphate" evidence="4">
    <location>
        <position position="53"/>
    </location>
</feature>
<dbReference type="SUPFAM" id="SSF55874">
    <property type="entry name" value="ATPase domain of HSP90 chaperone/DNA topoisomerase II/histidine kinase"/>
    <property type="match status" value="1"/>
</dbReference>
<dbReference type="Gene3D" id="3.40.50.2300">
    <property type="match status" value="1"/>
</dbReference>
<keyword evidence="8" id="KW-0808">Transferase</keyword>
<dbReference type="EC" id="2.7.13.3" evidence="2"/>
<dbReference type="InterPro" id="IPR005467">
    <property type="entry name" value="His_kinase_dom"/>
</dbReference>
<dbReference type="PROSITE" id="PS50109">
    <property type="entry name" value="HIS_KIN"/>
    <property type="match status" value="1"/>
</dbReference>
<evidence type="ECO:0000256" key="5">
    <source>
        <dbReference type="SAM" id="Coils"/>
    </source>
</evidence>
<dbReference type="Gene3D" id="1.10.287.130">
    <property type="match status" value="1"/>
</dbReference>
<dbReference type="CDD" id="cd00156">
    <property type="entry name" value="REC"/>
    <property type="match status" value="1"/>
</dbReference>
<evidence type="ECO:0000256" key="4">
    <source>
        <dbReference type="PROSITE-ProRule" id="PRU00169"/>
    </source>
</evidence>
<keyword evidence="3 4" id="KW-0597">Phosphoprotein</keyword>
<evidence type="ECO:0000256" key="2">
    <source>
        <dbReference type="ARBA" id="ARBA00012438"/>
    </source>
</evidence>
<keyword evidence="5" id="KW-0175">Coiled coil</keyword>
<dbReference type="SUPFAM" id="SSF52172">
    <property type="entry name" value="CheY-like"/>
    <property type="match status" value="1"/>
</dbReference>
<dbReference type="InterPro" id="IPR001789">
    <property type="entry name" value="Sig_transdc_resp-reg_receiver"/>
</dbReference>
<proteinExistence type="predicted"/>
<dbReference type="SMART" id="SM00448">
    <property type="entry name" value="REC"/>
    <property type="match status" value="1"/>
</dbReference>
<dbReference type="Pfam" id="PF02518">
    <property type="entry name" value="HATPase_c"/>
    <property type="match status" value="1"/>
</dbReference>
<dbReference type="EMBL" id="FNAQ01000004">
    <property type="protein sequence ID" value="SDE13345.1"/>
    <property type="molecule type" value="Genomic_DNA"/>
</dbReference>
<accession>A0A1G7AH14</accession>
<name>A0A1G7AH14_9BACT</name>
<dbReference type="SMART" id="SM00387">
    <property type="entry name" value="HATPase_c"/>
    <property type="match status" value="1"/>
</dbReference>